<feature type="compositionally biased region" description="Polar residues" evidence="2">
    <location>
        <begin position="57"/>
        <end position="68"/>
    </location>
</feature>
<evidence type="ECO:0000256" key="2">
    <source>
        <dbReference type="SAM" id="MobiDB-lite"/>
    </source>
</evidence>
<dbReference type="GO" id="GO:0000976">
    <property type="term" value="F:transcription cis-regulatory region binding"/>
    <property type="evidence" value="ECO:0007669"/>
    <property type="project" value="TreeGrafter"/>
</dbReference>
<evidence type="ECO:0000313" key="4">
    <source>
        <dbReference type="Proteomes" id="UP000190312"/>
    </source>
</evidence>
<dbReference type="PANTHER" id="PTHR37534">
    <property type="entry name" value="TRANSCRIPTIONAL ACTIVATOR PROTEIN UGA3"/>
    <property type="match status" value="1"/>
</dbReference>
<dbReference type="EMBL" id="MKZY01000004">
    <property type="protein sequence ID" value="OOO09778.1"/>
    <property type="molecule type" value="Genomic_DNA"/>
</dbReference>
<protein>
    <recommendedName>
        <fullName evidence="5">Zn(2)-C6 fungal-type domain-containing protein</fullName>
    </recommendedName>
</protein>
<dbReference type="GO" id="GO:0003700">
    <property type="term" value="F:DNA-binding transcription factor activity"/>
    <property type="evidence" value="ECO:0007669"/>
    <property type="project" value="TreeGrafter"/>
</dbReference>
<feature type="region of interest" description="Disordered" evidence="2">
    <location>
        <begin position="49"/>
        <end position="122"/>
    </location>
</feature>
<sequence>MTAMPQDTDSLRHAPRKRDESKPTCTGCRRRGEKCQWRVLGSFREANIKVLEPGHPSMNQSVGRNNRQSKFKILNVDPPSARKERARKEQTLPERAPSAQPQQESQQEASAPSPLPVGYPDQTQAQLPQSEFHPCDDQGLSPSLSSNASFYPAAEVRNHERDGGCNEEATTEVPNHIPHTASPNHPYMHSSPEFVIDELTALRNFSNNAASFPQAAQEAYQDIASPLFDHSVFSDPVNDVFLPGSAYEALHTTLRNRQLWTARPDIPSQCSSPASVPEPGAVTPNGLHPSEVNNYSRPSRPFELSPARENVLWQNYLNEICLWVCSTPNVGVVNLFTDQSAGHVRQPSSLCLDLPSDGQVIATPPLFYLSLIGPPDRAKTKPEIPVRKPFLVPGGNPSPPPGAREQDDASDSVLCDLMCNPKEWRRHLDGCAYLIQAAEINGFSGKEEQALFWCFARMDVCGGLISEEETIIPIHHWIPKDMSPVEASQHFLASNISAFDTYANYTVYLCAQTLGVLFNPSSQLPPSCVTCRYLGSPDDRDTYVHRWKRLFDSVEEWYDNRPNQMKSIFVIPATAGQERPFPTVLYGNGAAISGNQLYHACALLLLQRKPKTLSLSRRPKSVLWHARQICAISASNTHHGCWTNALQPLWLAGKAMSHHSEHTAIIETLTRIERETGWATAWRVEDLKDFWGEDDDMDEMEPMRIDVEGDVSLQTPRSIRSL</sequence>
<comment type="caution">
    <text evidence="3">The sequence shown here is derived from an EMBL/GenBank/DDBJ whole genome shotgun (WGS) entry which is preliminary data.</text>
</comment>
<proteinExistence type="predicted"/>
<evidence type="ECO:0000256" key="1">
    <source>
        <dbReference type="ARBA" id="ARBA00023242"/>
    </source>
</evidence>
<dbReference type="Proteomes" id="UP000190312">
    <property type="component" value="Unassembled WGS sequence"/>
</dbReference>
<evidence type="ECO:0000313" key="3">
    <source>
        <dbReference type="EMBL" id="OOO09778.1"/>
    </source>
</evidence>
<dbReference type="VEuPathDB" id="FungiDB:AO090003001288"/>
<evidence type="ECO:0008006" key="5">
    <source>
        <dbReference type="Google" id="ProtNLM"/>
    </source>
</evidence>
<gene>
    <name evidence="3" type="ORF">OAory_01055860</name>
</gene>
<feature type="region of interest" description="Disordered" evidence="2">
    <location>
        <begin position="158"/>
        <end position="189"/>
    </location>
</feature>
<feature type="region of interest" description="Disordered" evidence="2">
    <location>
        <begin position="386"/>
        <end position="408"/>
    </location>
</feature>
<feature type="compositionally biased region" description="Basic and acidic residues" evidence="2">
    <location>
        <begin position="9"/>
        <end position="22"/>
    </location>
</feature>
<dbReference type="PANTHER" id="PTHR37534:SF4">
    <property type="entry name" value="ZN(II)2CYS6 TRANSCRIPTION FACTOR (EUROFUNG)"/>
    <property type="match status" value="1"/>
</dbReference>
<dbReference type="GO" id="GO:0045944">
    <property type="term" value="P:positive regulation of transcription by RNA polymerase II"/>
    <property type="evidence" value="ECO:0007669"/>
    <property type="project" value="TreeGrafter"/>
</dbReference>
<reference evidence="3 4" key="1">
    <citation type="submission" date="2016-10" db="EMBL/GenBank/DDBJ databases">
        <title>Genome sequencing of Aspergillus oryzae BCC7051.</title>
        <authorList>
            <person name="Thammarongtham C."/>
            <person name="Vorapreeda T."/>
            <person name="Nookaew I."/>
            <person name="Srisuk T."/>
            <person name="Land M."/>
            <person name="Jeennor S."/>
            <person name="Laoteng K."/>
        </authorList>
    </citation>
    <scope>NUCLEOTIDE SEQUENCE [LARGE SCALE GENOMIC DNA]</scope>
    <source>
        <strain evidence="3 4">BCC7051</strain>
    </source>
</reference>
<feature type="compositionally biased region" description="Low complexity" evidence="2">
    <location>
        <begin position="96"/>
        <end position="112"/>
    </location>
</feature>
<accession>A0A1S9DL51</accession>
<feature type="region of interest" description="Disordered" evidence="2">
    <location>
        <begin position="1"/>
        <end position="31"/>
    </location>
</feature>
<organism evidence="3 4">
    <name type="scientific">Aspergillus oryzae</name>
    <name type="common">Yellow koji mold</name>
    <dbReference type="NCBI Taxonomy" id="5062"/>
    <lineage>
        <taxon>Eukaryota</taxon>
        <taxon>Fungi</taxon>
        <taxon>Dikarya</taxon>
        <taxon>Ascomycota</taxon>
        <taxon>Pezizomycotina</taxon>
        <taxon>Eurotiomycetes</taxon>
        <taxon>Eurotiomycetidae</taxon>
        <taxon>Eurotiales</taxon>
        <taxon>Aspergillaceae</taxon>
        <taxon>Aspergillus</taxon>
        <taxon>Aspergillus subgen. Circumdati</taxon>
    </lineage>
</organism>
<dbReference type="OrthoDB" id="415590at2759"/>
<dbReference type="GO" id="GO:0005634">
    <property type="term" value="C:nucleus"/>
    <property type="evidence" value="ECO:0007669"/>
    <property type="project" value="TreeGrafter"/>
</dbReference>
<name>A0A1S9DL51_ASPOZ</name>
<feature type="compositionally biased region" description="Basic and acidic residues" evidence="2">
    <location>
        <begin position="80"/>
        <end position="92"/>
    </location>
</feature>
<dbReference type="AlphaFoldDB" id="A0A1S9DL51"/>
<dbReference type="VEuPathDB" id="FungiDB:AO090003001287"/>
<keyword evidence="1" id="KW-0539">Nucleus</keyword>